<evidence type="ECO:0000313" key="1">
    <source>
        <dbReference type="EMBL" id="KRL83804.1"/>
    </source>
</evidence>
<protein>
    <submittedName>
        <fullName evidence="1">Uncharacterized protein</fullName>
    </submittedName>
</protein>
<comment type="caution">
    <text evidence="1">The sequence shown here is derived from an EMBL/GenBank/DDBJ whole genome shotgun (WGS) entry which is preliminary data.</text>
</comment>
<dbReference type="Proteomes" id="UP000051324">
    <property type="component" value="Unassembled WGS sequence"/>
</dbReference>
<organism evidence="1 2">
    <name type="scientific">Ligilactobacillus apodemi DSM 16634 = JCM 16172</name>
    <dbReference type="NCBI Taxonomy" id="1423724"/>
    <lineage>
        <taxon>Bacteria</taxon>
        <taxon>Bacillati</taxon>
        <taxon>Bacillota</taxon>
        <taxon>Bacilli</taxon>
        <taxon>Lactobacillales</taxon>
        <taxon>Lactobacillaceae</taxon>
        <taxon>Ligilactobacillus</taxon>
    </lineage>
</organism>
<gene>
    <name evidence="1" type="ORF">FC32_GL001065</name>
</gene>
<proteinExistence type="predicted"/>
<dbReference type="EMBL" id="AZFT01000053">
    <property type="protein sequence ID" value="KRL83804.1"/>
    <property type="molecule type" value="Genomic_DNA"/>
</dbReference>
<dbReference type="RefSeq" id="WP_025087779.1">
    <property type="nucleotide sequence ID" value="NZ_AZFT01000053.1"/>
</dbReference>
<dbReference type="AlphaFoldDB" id="A0A0R1TQT7"/>
<evidence type="ECO:0000313" key="2">
    <source>
        <dbReference type="Proteomes" id="UP000051324"/>
    </source>
</evidence>
<accession>A0A0R1TQT7</accession>
<reference evidence="1 2" key="1">
    <citation type="journal article" date="2015" name="Genome Announc.">
        <title>Expanding the biotechnology potential of lactobacilli through comparative genomics of 213 strains and associated genera.</title>
        <authorList>
            <person name="Sun Z."/>
            <person name="Harris H.M."/>
            <person name="McCann A."/>
            <person name="Guo C."/>
            <person name="Argimon S."/>
            <person name="Zhang W."/>
            <person name="Yang X."/>
            <person name="Jeffery I.B."/>
            <person name="Cooney J.C."/>
            <person name="Kagawa T.F."/>
            <person name="Liu W."/>
            <person name="Song Y."/>
            <person name="Salvetti E."/>
            <person name="Wrobel A."/>
            <person name="Rasinkangas P."/>
            <person name="Parkhill J."/>
            <person name="Rea M.C."/>
            <person name="O'Sullivan O."/>
            <person name="Ritari J."/>
            <person name="Douillard F.P."/>
            <person name="Paul Ross R."/>
            <person name="Yang R."/>
            <person name="Briner A.E."/>
            <person name="Felis G.E."/>
            <person name="de Vos W.M."/>
            <person name="Barrangou R."/>
            <person name="Klaenhammer T.R."/>
            <person name="Caufield P.W."/>
            <person name="Cui Y."/>
            <person name="Zhang H."/>
            <person name="O'Toole P.W."/>
        </authorList>
    </citation>
    <scope>NUCLEOTIDE SEQUENCE [LARGE SCALE GENOMIC DNA]</scope>
    <source>
        <strain evidence="1 2">DSM 16634</strain>
    </source>
</reference>
<sequence>MSIKNKKRQSIKESKKEVAKQAKARRKIALWIVQHFDGPKPIKTIEVGKIYTHGIFESGGRSVSIIINTKKQNIVEGISMDRTNNPTDSGSYFDDNEYNYIEKAMTDRNLEGIKVIYWEGKQRDVRYKNDSRYQ</sequence>
<dbReference type="PATRIC" id="fig|1423724.4.peg.1107"/>
<name>A0A0R1TQT7_9LACO</name>
<keyword evidence="2" id="KW-1185">Reference proteome</keyword>